<organism evidence="2 3">
    <name type="scientific">Methylobacterium durans</name>
    <dbReference type="NCBI Taxonomy" id="2202825"/>
    <lineage>
        <taxon>Bacteria</taxon>
        <taxon>Pseudomonadati</taxon>
        <taxon>Pseudomonadota</taxon>
        <taxon>Alphaproteobacteria</taxon>
        <taxon>Hyphomicrobiales</taxon>
        <taxon>Methylobacteriaceae</taxon>
        <taxon>Methylobacterium</taxon>
    </lineage>
</organism>
<dbReference type="OrthoDB" id="7989784at2"/>
<accession>A0A2U8WG90</accession>
<dbReference type="Proteomes" id="UP000245926">
    <property type="component" value="Chromosome"/>
</dbReference>
<evidence type="ECO:0000313" key="2">
    <source>
        <dbReference type="EMBL" id="AWN44292.1"/>
    </source>
</evidence>
<dbReference type="AlphaFoldDB" id="A0A2U8WG90"/>
<name>A0A2U8WG90_9HYPH</name>
<evidence type="ECO:0000256" key="1">
    <source>
        <dbReference type="SAM" id="MobiDB-lite"/>
    </source>
</evidence>
<proteinExistence type="predicted"/>
<dbReference type="KEGG" id="mets:DK389_00925"/>
<feature type="region of interest" description="Disordered" evidence="1">
    <location>
        <begin position="194"/>
        <end position="220"/>
    </location>
</feature>
<evidence type="ECO:0000313" key="3">
    <source>
        <dbReference type="Proteomes" id="UP000245926"/>
    </source>
</evidence>
<gene>
    <name evidence="2" type="ORF">DK389_00925</name>
</gene>
<dbReference type="EMBL" id="CP029550">
    <property type="protein sequence ID" value="AWN44292.1"/>
    <property type="molecule type" value="Genomic_DNA"/>
</dbReference>
<reference evidence="3" key="1">
    <citation type="submission" date="2018-05" db="EMBL/GenBank/DDBJ databases">
        <title>Complete Genome Sequence of Methylobacterium sp. 17SD2-17.</title>
        <authorList>
            <person name="Srinivasan S."/>
        </authorList>
    </citation>
    <scope>NUCLEOTIDE SEQUENCE [LARGE SCALE GENOMIC DNA]</scope>
    <source>
        <strain evidence="3">17SD2-17</strain>
    </source>
</reference>
<sequence length="220" mass="22976">MAFVPASALPVRPAVPVAEAGPRLRLDDMEGIETMRAEPARINAATGSREASLSRGDFAAIEETHLRIIVTQGVTAEPAPSLFVALARRAADGPNLSVTRTGERGRVDSKFGAVETMETGLAGSLNRTCLGFVSLEAAPVRLEGWLCAPLGQAPEARALVCALDRLSLDGHANPAVEAVFREADTRRDEGCRAAKPVTAAGEPAGQTGSIAVARRGQSKK</sequence>
<keyword evidence="3" id="KW-1185">Reference proteome</keyword>
<protein>
    <submittedName>
        <fullName evidence="2">Uncharacterized protein</fullName>
    </submittedName>
</protein>